<dbReference type="EMBL" id="BMER01000001">
    <property type="protein sequence ID" value="GGG78086.1"/>
    <property type="molecule type" value="Genomic_DNA"/>
</dbReference>
<dbReference type="Pfam" id="PF07332">
    <property type="entry name" value="Phage_holin_3_6"/>
    <property type="match status" value="1"/>
</dbReference>
<proteinExistence type="predicted"/>
<feature type="transmembrane region" description="Helical" evidence="1">
    <location>
        <begin position="37"/>
        <end position="62"/>
    </location>
</feature>
<feature type="transmembrane region" description="Helical" evidence="1">
    <location>
        <begin position="74"/>
        <end position="94"/>
    </location>
</feature>
<gene>
    <name evidence="2" type="ORF">GCM10007415_07610</name>
</gene>
<reference evidence="2" key="1">
    <citation type="journal article" date="2014" name="Int. J. Syst. Evol. Microbiol.">
        <title>Complete genome sequence of Corynebacterium casei LMG S-19264T (=DSM 44701T), isolated from a smear-ripened cheese.</title>
        <authorList>
            <consortium name="US DOE Joint Genome Institute (JGI-PGF)"/>
            <person name="Walter F."/>
            <person name="Albersmeier A."/>
            <person name="Kalinowski J."/>
            <person name="Ruckert C."/>
        </authorList>
    </citation>
    <scope>NUCLEOTIDE SEQUENCE</scope>
    <source>
        <strain evidence="2">CGMCC 1.12195</strain>
    </source>
</reference>
<keyword evidence="1" id="KW-0812">Transmembrane</keyword>
<dbReference type="InterPro" id="IPR009937">
    <property type="entry name" value="Phage_holin_3_6"/>
</dbReference>
<keyword evidence="1" id="KW-0472">Membrane</keyword>
<protein>
    <recommendedName>
        <fullName evidence="4">Holin-X, holin superfamily III</fullName>
    </recommendedName>
</protein>
<keyword evidence="3" id="KW-1185">Reference proteome</keyword>
<evidence type="ECO:0000313" key="2">
    <source>
        <dbReference type="EMBL" id="GGG78086.1"/>
    </source>
</evidence>
<dbReference type="Proteomes" id="UP000660862">
    <property type="component" value="Unassembled WGS sequence"/>
</dbReference>
<sequence>MEEEKFSINGVFQKSKEYINTRLKLLKLGLVERSSRLIASLIVDGVKTILALFVIFFLSLALGFYLSEVLGSSSLGFLATGGIFVLLIVLVSAFEPRLERIFMNLSIKRFLQKWNDEIDEDDEEGKQD</sequence>
<evidence type="ECO:0000313" key="3">
    <source>
        <dbReference type="Proteomes" id="UP000660862"/>
    </source>
</evidence>
<dbReference type="AlphaFoldDB" id="A0A917HFL5"/>
<organism evidence="2 3">
    <name type="scientific">Parapedobacter pyrenivorans</name>
    <dbReference type="NCBI Taxonomy" id="1305674"/>
    <lineage>
        <taxon>Bacteria</taxon>
        <taxon>Pseudomonadati</taxon>
        <taxon>Bacteroidota</taxon>
        <taxon>Sphingobacteriia</taxon>
        <taxon>Sphingobacteriales</taxon>
        <taxon>Sphingobacteriaceae</taxon>
        <taxon>Parapedobacter</taxon>
    </lineage>
</organism>
<reference evidence="2" key="2">
    <citation type="submission" date="2020-09" db="EMBL/GenBank/DDBJ databases">
        <authorList>
            <person name="Sun Q."/>
            <person name="Zhou Y."/>
        </authorList>
    </citation>
    <scope>NUCLEOTIDE SEQUENCE</scope>
    <source>
        <strain evidence="2">CGMCC 1.12195</strain>
    </source>
</reference>
<evidence type="ECO:0008006" key="4">
    <source>
        <dbReference type="Google" id="ProtNLM"/>
    </source>
</evidence>
<keyword evidence="1" id="KW-1133">Transmembrane helix</keyword>
<comment type="caution">
    <text evidence="2">The sequence shown here is derived from an EMBL/GenBank/DDBJ whole genome shotgun (WGS) entry which is preliminary data.</text>
</comment>
<accession>A0A917HFL5</accession>
<evidence type="ECO:0000256" key="1">
    <source>
        <dbReference type="SAM" id="Phobius"/>
    </source>
</evidence>
<dbReference type="RefSeq" id="WP_188504591.1">
    <property type="nucleotide sequence ID" value="NZ_BMER01000001.1"/>
</dbReference>
<name>A0A917HFL5_9SPHI</name>